<protein>
    <recommendedName>
        <fullName evidence="3">N-acetyltransferase domain-containing protein</fullName>
    </recommendedName>
</protein>
<keyword evidence="2" id="KW-1185">Reference proteome</keyword>
<dbReference type="Proteomes" id="UP001207582">
    <property type="component" value="Unassembled WGS sequence"/>
</dbReference>
<gene>
    <name evidence="1" type="ORF">OM960_15810</name>
</gene>
<name>A0ABT3J5T2_9RHOB</name>
<reference evidence="1 2" key="1">
    <citation type="submission" date="2022-10" db="EMBL/GenBank/DDBJ databases">
        <title>Defluviimonas sp. CAU 1641 isolated from mud.</title>
        <authorList>
            <person name="Kim W."/>
        </authorList>
    </citation>
    <scope>NUCLEOTIDE SEQUENCE [LARGE SCALE GENOMIC DNA]</scope>
    <source>
        <strain evidence="1 2">CAU 1641</strain>
    </source>
</reference>
<evidence type="ECO:0008006" key="3">
    <source>
        <dbReference type="Google" id="ProtNLM"/>
    </source>
</evidence>
<evidence type="ECO:0000313" key="1">
    <source>
        <dbReference type="EMBL" id="MCW3783015.1"/>
    </source>
</evidence>
<comment type="caution">
    <text evidence="1">The sequence shown here is derived from an EMBL/GenBank/DDBJ whole genome shotgun (WGS) entry which is preliminary data.</text>
</comment>
<evidence type="ECO:0000313" key="2">
    <source>
        <dbReference type="Proteomes" id="UP001207582"/>
    </source>
</evidence>
<organism evidence="1 2">
    <name type="scientific">Defluviimonas salinarum</name>
    <dbReference type="NCBI Taxonomy" id="2992147"/>
    <lineage>
        <taxon>Bacteria</taxon>
        <taxon>Pseudomonadati</taxon>
        <taxon>Pseudomonadota</taxon>
        <taxon>Alphaproteobacteria</taxon>
        <taxon>Rhodobacterales</taxon>
        <taxon>Paracoccaceae</taxon>
        <taxon>Albidovulum</taxon>
    </lineage>
</organism>
<dbReference type="RefSeq" id="WP_264772649.1">
    <property type="nucleotide sequence ID" value="NZ_JAPDOG010000014.1"/>
</dbReference>
<accession>A0ABT3J5T2</accession>
<dbReference type="EMBL" id="JAPDOG010000014">
    <property type="protein sequence ID" value="MCW3783015.1"/>
    <property type="molecule type" value="Genomic_DNA"/>
</dbReference>
<sequence>MTPSVHDDLLPVTAEDMLAATGVTLPPHLAIRILDPRLDALSIAAPGRMRVAKGDPISPAALALDEADERNITIGIGPAGDPGRLHTMMTVEINVFGRQEREMEIFVDAVFTDARERGRGYATLLAAALATLVARRWDADPVGEATAVADPRSEGGRRAVARLGAILAETLARHREPAGAGMEPAF</sequence>
<proteinExistence type="predicted"/>